<protein>
    <submittedName>
        <fullName evidence="1">Uncharacterized protein</fullName>
    </submittedName>
</protein>
<keyword evidence="2" id="KW-1185">Reference proteome</keyword>
<name>A0A6I3KQQ2_9NOCA</name>
<sequence length="255" mass="27806">MECDARVGDGLGSVAVAFEYRVGDILELSCPFTEARVTELTADDVHVEWPWWAVDPDSDGVRWNGVVALAAGPDTLGWDREVFRIQPAAGELAPDAVCRIGIPPTVVHVIAVRNLDPPRVTGWLPRPRREVVCLRAGQSLDAALADQGSAFDPEDDIPRRVELLFRPYAFLEIGDEVADSGGRAWRFRGAWDWQPFDGAEPAAPTWPLLLLTRDGDSDDAAAVDVTEATLAGSHDEELARWNDLAGLTPARSTDE</sequence>
<gene>
    <name evidence="1" type="ORF">GLP40_09520</name>
</gene>
<dbReference type="EMBL" id="WMBB01000004">
    <property type="protein sequence ID" value="MTE13013.1"/>
    <property type="molecule type" value="Genomic_DNA"/>
</dbReference>
<evidence type="ECO:0000313" key="1">
    <source>
        <dbReference type="EMBL" id="MTE13013.1"/>
    </source>
</evidence>
<reference evidence="1 2" key="1">
    <citation type="submission" date="2019-11" db="EMBL/GenBank/DDBJ databases">
        <title>Nocardia sp. nov. CT2-14 isolated from soil.</title>
        <authorList>
            <person name="Kanchanasin P."/>
            <person name="Tanasupawat S."/>
            <person name="Yuki M."/>
            <person name="Kudo T."/>
        </authorList>
    </citation>
    <scope>NUCLEOTIDE SEQUENCE [LARGE SCALE GENOMIC DNA]</scope>
    <source>
        <strain evidence="1 2">CT2-14</strain>
    </source>
</reference>
<evidence type="ECO:0000313" key="2">
    <source>
        <dbReference type="Proteomes" id="UP000432464"/>
    </source>
</evidence>
<organism evidence="1 2">
    <name type="scientific">Nocardia aurantiaca</name>
    <dbReference type="NCBI Taxonomy" id="2675850"/>
    <lineage>
        <taxon>Bacteria</taxon>
        <taxon>Bacillati</taxon>
        <taxon>Actinomycetota</taxon>
        <taxon>Actinomycetes</taxon>
        <taxon>Mycobacteriales</taxon>
        <taxon>Nocardiaceae</taxon>
        <taxon>Nocardia</taxon>
    </lineage>
</organism>
<dbReference type="AlphaFoldDB" id="A0A6I3KQQ2"/>
<dbReference type="Proteomes" id="UP000432464">
    <property type="component" value="Unassembled WGS sequence"/>
</dbReference>
<accession>A0A6I3KQQ2</accession>
<proteinExistence type="predicted"/>
<comment type="caution">
    <text evidence="1">The sequence shown here is derived from an EMBL/GenBank/DDBJ whole genome shotgun (WGS) entry which is preliminary data.</text>
</comment>